<feature type="domain" description="Flagellar basal body rod protein N-terminal" evidence="3">
    <location>
        <begin position="5"/>
        <end position="35"/>
    </location>
</feature>
<dbReference type="PROSITE" id="PS00588">
    <property type="entry name" value="FLAGELLA_BB_ROD"/>
    <property type="match status" value="1"/>
</dbReference>
<evidence type="ECO:0000256" key="2">
    <source>
        <dbReference type="RuleBase" id="RU362116"/>
    </source>
</evidence>
<keyword evidence="6" id="KW-0966">Cell projection</keyword>
<dbReference type="GO" id="GO:0071978">
    <property type="term" value="P:bacterial-type flagellum-dependent swarming motility"/>
    <property type="evidence" value="ECO:0007669"/>
    <property type="project" value="TreeGrafter"/>
</dbReference>
<dbReference type="InterPro" id="IPR001444">
    <property type="entry name" value="Flag_bb_rod_N"/>
</dbReference>
<keyword evidence="6" id="KW-0282">Flagellum</keyword>
<dbReference type="InterPro" id="IPR020013">
    <property type="entry name" value="Flagellar_FlgE/F/G"/>
</dbReference>
<evidence type="ECO:0000313" key="6">
    <source>
        <dbReference type="EMBL" id="MDB1998623.1"/>
    </source>
</evidence>
<dbReference type="GO" id="GO:0009425">
    <property type="term" value="C:bacterial-type flagellum basal body"/>
    <property type="evidence" value="ECO:0007669"/>
    <property type="project" value="UniProtKB-SubCell"/>
</dbReference>
<dbReference type="Pfam" id="PF06429">
    <property type="entry name" value="Flg_bbr_C"/>
    <property type="match status" value="1"/>
</dbReference>
<reference evidence="6" key="1">
    <citation type="submission" date="2023-01" db="EMBL/GenBank/DDBJ databases">
        <title>Human gut microbiome strain richness.</title>
        <authorList>
            <person name="Chen-Liaw A."/>
        </authorList>
    </citation>
    <scope>NUCLEOTIDE SEQUENCE</scope>
    <source>
        <strain evidence="6">B1_m1001713B170214d0_201011</strain>
    </source>
</reference>
<gene>
    <name evidence="6" type="ORF">PM006_00165</name>
</gene>
<comment type="similarity">
    <text evidence="1 2">Belongs to the flagella basal body rod proteins family.</text>
</comment>
<dbReference type="InterPro" id="IPR037925">
    <property type="entry name" value="FlgE/F/G-like"/>
</dbReference>
<protein>
    <submittedName>
        <fullName evidence="6">Flagellar hook-basal body protein</fullName>
    </submittedName>
</protein>
<accession>A0AAW6AN41</accession>
<dbReference type="SUPFAM" id="SSF117143">
    <property type="entry name" value="Flagellar hook protein flgE"/>
    <property type="match status" value="1"/>
</dbReference>
<organism evidence="6 7">
    <name type="scientific">Clostridium symbiosum</name>
    <name type="common">Bacteroides symbiosus</name>
    <dbReference type="NCBI Taxonomy" id="1512"/>
    <lineage>
        <taxon>Bacteria</taxon>
        <taxon>Bacillati</taxon>
        <taxon>Bacillota</taxon>
        <taxon>Clostridia</taxon>
        <taxon>Lachnospirales</taxon>
        <taxon>Lachnospiraceae</taxon>
        <taxon>Otoolea</taxon>
    </lineage>
</organism>
<feature type="domain" description="Flagellar hook protein FlgE/F/G-like D1" evidence="5">
    <location>
        <begin position="87"/>
        <end position="134"/>
    </location>
</feature>
<dbReference type="Pfam" id="PF22692">
    <property type="entry name" value="LlgE_F_G_D1"/>
    <property type="match status" value="1"/>
</dbReference>
<feature type="domain" description="Flagellar basal-body/hook protein C-terminal" evidence="4">
    <location>
        <begin position="221"/>
        <end position="263"/>
    </location>
</feature>
<evidence type="ECO:0000259" key="3">
    <source>
        <dbReference type="Pfam" id="PF00460"/>
    </source>
</evidence>
<dbReference type="NCBIfam" id="TIGR03506">
    <property type="entry name" value="FlgEFG_subfam"/>
    <property type="match status" value="1"/>
</dbReference>
<comment type="caution">
    <text evidence="6">The sequence shown here is derived from an EMBL/GenBank/DDBJ whole genome shotgun (WGS) entry which is preliminary data.</text>
</comment>
<keyword evidence="2" id="KW-0975">Bacterial flagellum</keyword>
<sequence>MNSAFYSAVSGMKAFQSELDVTANNLSNVNTTGFKVSKVTFDELMKTQMNTKAEGQHLVGHGSKVGQVKTIMKAGNLLPSDNPLDFAIIGNAYFAIQGNEDDEEPLYTRDGSFQISATEDGNYLTTGDGHYVLGMDGDYIELEYKTVKGKNGREEESNVLDIEGLKERIGLFTCDNPAGLIAAGNNRFRSGAASGEWYEVEPEEYDGDGGNYNSPKIIACALEGSNADVGGEMVSVIESQRGFQLNSRIVTVADQLEEMINNLR</sequence>
<dbReference type="RefSeq" id="WP_173869697.1">
    <property type="nucleotide sequence ID" value="NZ_JAAIMZ010000002.1"/>
</dbReference>
<dbReference type="AlphaFoldDB" id="A0AAW6AN41"/>
<evidence type="ECO:0000259" key="4">
    <source>
        <dbReference type="Pfam" id="PF06429"/>
    </source>
</evidence>
<evidence type="ECO:0000256" key="1">
    <source>
        <dbReference type="ARBA" id="ARBA00009677"/>
    </source>
</evidence>
<dbReference type="Pfam" id="PF00460">
    <property type="entry name" value="Flg_bb_rod"/>
    <property type="match status" value="1"/>
</dbReference>
<dbReference type="InterPro" id="IPR010930">
    <property type="entry name" value="Flg_bb/hook_C_dom"/>
</dbReference>
<comment type="subcellular location">
    <subcellularLocation>
        <location evidence="2">Bacterial flagellum basal body</location>
    </subcellularLocation>
</comment>
<dbReference type="PANTHER" id="PTHR30435:SF19">
    <property type="entry name" value="FLAGELLAR BASAL-BODY ROD PROTEIN FLGG"/>
    <property type="match status" value="1"/>
</dbReference>
<dbReference type="InterPro" id="IPR053967">
    <property type="entry name" value="LlgE_F_G-like_D1"/>
</dbReference>
<dbReference type="Proteomes" id="UP001300871">
    <property type="component" value="Unassembled WGS sequence"/>
</dbReference>
<proteinExistence type="inferred from homology"/>
<evidence type="ECO:0000313" key="7">
    <source>
        <dbReference type="Proteomes" id="UP001300871"/>
    </source>
</evidence>
<dbReference type="InterPro" id="IPR019776">
    <property type="entry name" value="Flagellar_basal_body_rod_CS"/>
</dbReference>
<dbReference type="EMBL" id="JAQLGM010000001">
    <property type="protein sequence ID" value="MDB1998623.1"/>
    <property type="molecule type" value="Genomic_DNA"/>
</dbReference>
<dbReference type="PANTHER" id="PTHR30435">
    <property type="entry name" value="FLAGELLAR PROTEIN"/>
    <property type="match status" value="1"/>
</dbReference>
<evidence type="ECO:0000259" key="5">
    <source>
        <dbReference type="Pfam" id="PF22692"/>
    </source>
</evidence>
<keyword evidence="6" id="KW-0969">Cilium</keyword>
<name>A0AAW6AN41_CLOSY</name>